<name>A0AAW6TU67_9BACT</name>
<evidence type="ECO:0000313" key="8">
    <source>
        <dbReference type="Proteomes" id="UP001431776"/>
    </source>
</evidence>
<dbReference type="PANTHER" id="PTHR42811">
    <property type="entry name" value="SERINE ACETYLTRANSFERASE"/>
    <property type="match status" value="1"/>
</dbReference>
<protein>
    <recommendedName>
        <fullName evidence="2">serine O-acetyltransferase</fullName>
        <ecNumber evidence="2">2.3.1.30</ecNumber>
    </recommendedName>
</protein>
<gene>
    <name evidence="7" type="ORF">QJ522_08670</name>
</gene>
<comment type="similarity">
    <text evidence="1">Belongs to the transferase hexapeptide repeat family.</text>
</comment>
<dbReference type="GO" id="GO:0008652">
    <property type="term" value="P:amino acid biosynthetic process"/>
    <property type="evidence" value="ECO:0007669"/>
    <property type="project" value="UniProtKB-KW"/>
</dbReference>
<reference evidence="7" key="1">
    <citation type="submission" date="2023-05" db="EMBL/GenBank/DDBJ databases">
        <title>Anaerotaeda fermentans gen. nov., sp. nov., a novel anaerobic planctomycete of the new family within the order Sedimentisphaerales isolated from Taman Peninsula, Russia.</title>
        <authorList>
            <person name="Khomyakova M.A."/>
            <person name="Merkel A.Y."/>
            <person name="Slobodkin A.I."/>
        </authorList>
    </citation>
    <scope>NUCLEOTIDE SEQUENCE</scope>
    <source>
        <strain evidence="7">M17dextr</strain>
    </source>
</reference>
<sequence length="339" mass="37512">MSRPSCTKDCQNLRRRDNRAVPGGKSMSKTLTDKMLGKLVERVVETYEGDSGINFIDAANLPVRGQILDILELLFEVLFPGHTGNKAVTRSNVRYVVGDLLSQIYTELADQAKRAYQYQCRIRKCGDCDCERMGRKAALELLEALPRIREMLKGDVQAAFDGDPAARSYEEIVISYPCITAIAVHRIAYELHVRQVPLIPRIMSECAHTKTGIDIHPGARIGRNFFIDHGTGVVIGETTVIGKNVKIYQGATLGALSFRRDERGRIIKGGKRHPTIEDDVTIYAEATILGDVTIGKGAVIGGNAWIKESVPAGVTVWSPSPDLIYRKNTKKSKTRTQET</sequence>
<dbReference type="Gene3D" id="2.160.10.10">
    <property type="entry name" value="Hexapeptide repeat proteins"/>
    <property type="match status" value="1"/>
</dbReference>
<dbReference type="Proteomes" id="UP001431776">
    <property type="component" value="Unassembled WGS sequence"/>
</dbReference>
<dbReference type="CDD" id="cd03354">
    <property type="entry name" value="LbH_SAT"/>
    <property type="match status" value="1"/>
</dbReference>
<evidence type="ECO:0000256" key="1">
    <source>
        <dbReference type="ARBA" id="ARBA00007274"/>
    </source>
</evidence>
<evidence type="ECO:0000256" key="2">
    <source>
        <dbReference type="ARBA" id="ARBA00013266"/>
    </source>
</evidence>
<evidence type="ECO:0000256" key="5">
    <source>
        <dbReference type="ARBA" id="ARBA00023315"/>
    </source>
</evidence>
<organism evidence="7 8">
    <name type="scientific">Anaerobaca lacustris</name>
    <dbReference type="NCBI Taxonomy" id="3044600"/>
    <lineage>
        <taxon>Bacteria</taxon>
        <taxon>Pseudomonadati</taxon>
        <taxon>Planctomycetota</taxon>
        <taxon>Phycisphaerae</taxon>
        <taxon>Sedimentisphaerales</taxon>
        <taxon>Anaerobacaceae</taxon>
        <taxon>Anaerobaca</taxon>
    </lineage>
</organism>
<dbReference type="SUPFAM" id="SSF51161">
    <property type="entry name" value="Trimeric LpxA-like enzymes"/>
    <property type="match status" value="1"/>
</dbReference>
<dbReference type="InterPro" id="IPR042122">
    <property type="entry name" value="Ser_AcTrfase_N_sf"/>
</dbReference>
<dbReference type="AlphaFoldDB" id="A0AAW6TU67"/>
<dbReference type="GO" id="GO:0009001">
    <property type="term" value="F:serine O-acetyltransferase activity"/>
    <property type="evidence" value="ECO:0007669"/>
    <property type="project" value="UniProtKB-EC"/>
</dbReference>
<dbReference type="InterPro" id="IPR045304">
    <property type="entry name" value="LbH_SAT"/>
</dbReference>
<comment type="caution">
    <text evidence="7">The sequence shown here is derived from an EMBL/GenBank/DDBJ whole genome shotgun (WGS) entry which is preliminary data.</text>
</comment>
<comment type="catalytic activity">
    <reaction evidence="6">
        <text>L-serine + acetyl-CoA = O-acetyl-L-serine + CoA</text>
        <dbReference type="Rhea" id="RHEA:24560"/>
        <dbReference type="ChEBI" id="CHEBI:33384"/>
        <dbReference type="ChEBI" id="CHEBI:57287"/>
        <dbReference type="ChEBI" id="CHEBI:57288"/>
        <dbReference type="ChEBI" id="CHEBI:58340"/>
        <dbReference type="EC" id="2.3.1.30"/>
    </reaction>
</comment>
<accession>A0AAW6TU67</accession>
<dbReference type="InterPro" id="IPR053376">
    <property type="entry name" value="Serine_acetyltransferase"/>
</dbReference>
<dbReference type="Pfam" id="PF00132">
    <property type="entry name" value="Hexapep"/>
    <property type="match status" value="1"/>
</dbReference>
<proteinExistence type="inferred from homology"/>
<keyword evidence="3" id="KW-0028">Amino-acid biosynthesis</keyword>
<dbReference type="EC" id="2.3.1.30" evidence="2"/>
<evidence type="ECO:0000256" key="3">
    <source>
        <dbReference type="ARBA" id="ARBA00022605"/>
    </source>
</evidence>
<keyword evidence="8" id="KW-1185">Reference proteome</keyword>
<keyword evidence="4" id="KW-0808">Transferase</keyword>
<evidence type="ECO:0000313" key="7">
    <source>
        <dbReference type="EMBL" id="MDI6449115.1"/>
    </source>
</evidence>
<dbReference type="InterPro" id="IPR011004">
    <property type="entry name" value="Trimer_LpxA-like_sf"/>
</dbReference>
<dbReference type="InterPro" id="IPR001451">
    <property type="entry name" value="Hexapep"/>
</dbReference>
<evidence type="ECO:0000256" key="6">
    <source>
        <dbReference type="ARBA" id="ARBA00049486"/>
    </source>
</evidence>
<dbReference type="NCBIfam" id="NF041874">
    <property type="entry name" value="EPS_EpsC"/>
    <property type="match status" value="1"/>
</dbReference>
<dbReference type="EMBL" id="JASCXX010000008">
    <property type="protein sequence ID" value="MDI6449115.1"/>
    <property type="molecule type" value="Genomic_DNA"/>
</dbReference>
<evidence type="ECO:0000256" key="4">
    <source>
        <dbReference type="ARBA" id="ARBA00022679"/>
    </source>
</evidence>
<dbReference type="RefSeq" id="WP_349244522.1">
    <property type="nucleotide sequence ID" value="NZ_JASCXX010000008.1"/>
</dbReference>
<dbReference type="Gene3D" id="1.10.3130.10">
    <property type="entry name" value="serine acetyltransferase, domain 1"/>
    <property type="match status" value="1"/>
</dbReference>
<keyword evidence="5" id="KW-0012">Acyltransferase</keyword>